<comment type="caution">
    <text evidence="1">The sequence shown here is derived from an EMBL/GenBank/DDBJ whole genome shotgun (WGS) entry which is preliminary data.</text>
</comment>
<organism evidence="1 2">
    <name type="scientific">Pelotomaculum isophthalicicum JI</name>
    <dbReference type="NCBI Taxonomy" id="947010"/>
    <lineage>
        <taxon>Bacteria</taxon>
        <taxon>Bacillati</taxon>
        <taxon>Bacillota</taxon>
        <taxon>Clostridia</taxon>
        <taxon>Eubacteriales</taxon>
        <taxon>Desulfotomaculaceae</taxon>
        <taxon>Pelotomaculum</taxon>
    </lineage>
</organism>
<sequence length="278" mass="31067">MKILYQSNSFSTVKVNHGDELLVNSSLISTDFEAVGQMVTDLKSFRIKKARWDIYRSPDGSMNGGKELPELAGVEAYFSAGGFLRRVVGDEAGGLPRELLAECVKGLIQAETFVFIDRGYPSAKAYEDYWDEIYLNACRYYSNLERIARRWFDYVGYCHRERNLFNRFLCCRVCGLDNGHLTASGSFSDSFHELGVCVDLNDGGTVVDCTGNFLRAPDQVCFENREHVLKLIGKKIARMEKKEIGELVGGPHGCNHLVDIVHGIGKAVAVSLGMNREI</sequence>
<dbReference type="Proteomes" id="UP001154312">
    <property type="component" value="Unassembled WGS sequence"/>
</dbReference>
<keyword evidence="2" id="KW-1185">Reference proteome</keyword>
<evidence type="ECO:0000313" key="1">
    <source>
        <dbReference type="EMBL" id="MDF9407509.1"/>
    </source>
</evidence>
<accession>A0A9X4JSV7</accession>
<dbReference type="EMBL" id="JAKOAV010000005">
    <property type="protein sequence ID" value="MDF9407509.1"/>
    <property type="molecule type" value="Genomic_DNA"/>
</dbReference>
<dbReference type="RefSeq" id="WP_277442745.1">
    <property type="nucleotide sequence ID" value="NZ_JAKOAV010000005.1"/>
</dbReference>
<protein>
    <submittedName>
        <fullName evidence="1">DUF2889 domain-containing protein</fullName>
    </submittedName>
</protein>
<name>A0A9X4JSV7_9FIRM</name>
<dbReference type="AlphaFoldDB" id="A0A9X4JSV7"/>
<reference evidence="1" key="1">
    <citation type="submission" date="2022-02" db="EMBL/GenBank/DDBJ databases">
        <authorList>
            <person name="Leng L."/>
        </authorList>
    </citation>
    <scope>NUCLEOTIDE SEQUENCE</scope>
    <source>
        <strain evidence="1">JI</strain>
    </source>
</reference>
<proteinExistence type="predicted"/>
<dbReference type="InterPro" id="IPR021312">
    <property type="entry name" value="DUF2889"/>
</dbReference>
<dbReference type="Pfam" id="PF11136">
    <property type="entry name" value="DUF2889"/>
    <property type="match status" value="1"/>
</dbReference>
<evidence type="ECO:0000313" key="2">
    <source>
        <dbReference type="Proteomes" id="UP001154312"/>
    </source>
</evidence>
<gene>
    <name evidence="1" type="ORF">L7E55_03905</name>
</gene>